<dbReference type="VEuPathDB" id="GiardiaDB:SS50377_22286"/>
<sequence>MFPNIQFKKPYWEAKDTPIELIKEKATKYYTPTLKLAPLKFSPIPRKHIRSHLAQTQPVQFKQDYSQRVQFLQKSMKLDLDTQRSQLPQVISFKPDYGRVSNGQKIAQNIKKQTWQKFCTSQNGECLETVNWMKQQQHLAGIVGIKVDTHQEGKLVYEHQDIDIKDVQLEVDQNLELVHDDYQQEVTLQQITFVEIDDHGIKPSLSLEDITCDLLEMQENLELYQENDMTATLIRVPISNQINSLEHNLYAEFFDFEIETIKIYQNIQQVYFDIFEFTVE</sequence>
<accession>V6LCL4</accession>
<evidence type="ECO:0000313" key="3">
    <source>
        <dbReference type="Proteomes" id="UP000018208"/>
    </source>
</evidence>
<reference evidence="1 2" key="1">
    <citation type="journal article" date="2014" name="PLoS Genet.">
        <title>The Genome of Spironucleus salmonicida Highlights a Fish Pathogen Adapted to Fluctuating Environments.</title>
        <authorList>
            <person name="Xu F."/>
            <person name="Jerlstrom-Hultqvist J."/>
            <person name="Einarsson E."/>
            <person name="Astvaldsson A."/>
            <person name="Svard S.G."/>
            <person name="Andersson J.O."/>
        </authorList>
    </citation>
    <scope>NUCLEOTIDE SEQUENCE</scope>
    <source>
        <strain evidence="2">ATCC 50377</strain>
    </source>
</reference>
<dbReference type="Proteomes" id="UP000018208">
    <property type="component" value="Unassembled WGS sequence"/>
</dbReference>
<protein>
    <submittedName>
        <fullName evidence="1">Uncharacterized protein</fullName>
    </submittedName>
</protein>
<dbReference type="EMBL" id="AUWU02000003">
    <property type="protein sequence ID" value="KAH0574671.1"/>
    <property type="molecule type" value="Genomic_DNA"/>
</dbReference>
<organism evidence="1">
    <name type="scientific">Spironucleus salmonicida</name>
    <dbReference type="NCBI Taxonomy" id="348837"/>
    <lineage>
        <taxon>Eukaryota</taxon>
        <taxon>Metamonada</taxon>
        <taxon>Diplomonadida</taxon>
        <taxon>Hexamitidae</taxon>
        <taxon>Hexamitinae</taxon>
        <taxon>Spironucleus</taxon>
    </lineage>
</organism>
<proteinExistence type="predicted"/>
<evidence type="ECO:0000313" key="2">
    <source>
        <dbReference type="EMBL" id="KAH0574671.1"/>
    </source>
</evidence>
<evidence type="ECO:0000313" key="1">
    <source>
        <dbReference type="EMBL" id="EST42220.1"/>
    </source>
</evidence>
<dbReference type="AlphaFoldDB" id="V6LCL4"/>
<name>V6LCL4_9EUKA</name>
<keyword evidence="3" id="KW-1185">Reference proteome</keyword>
<reference evidence="2" key="2">
    <citation type="submission" date="2020-12" db="EMBL/GenBank/DDBJ databases">
        <title>New Spironucleus salmonicida genome in near-complete chromosomes.</title>
        <authorList>
            <person name="Xu F."/>
            <person name="Kurt Z."/>
            <person name="Jimenez-Gonzalez A."/>
            <person name="Astvaldsson A."/>
            <person name="Andersson J.O."/>
            <person name="Svard S.G."/>
        </authorList>
    </citation>
    <scope>NUCLEOTIDE SEQUENCE</scope>
    <source>
        <strain evidence="2">ATCC 50377</strain>
    </source>
</reference>
<gene>
    <name evidence="1" type="ORF">SS50377_18522</name>
    <name evidence="2" type="ORF">SS50377_22286</name>
</gene>
<dbReference type="EMBL" id="KI546166">
    <property type="protein sequence ID" value="EST42220.1"/>
    <property type="molecule type" value="Genomic_DNA"/>
</dbReference>